<dbReference type="Proteomes" id="UP000000552">
    <property type="component" value="Plasmid pMLa"/>
</dbReference>
<gene>
    <name evidence="2" type="ordered locus">mlr9121</name>
</gene>
<protein>
    <submittedName>
        <fullName evidence="2">Mlr9121 protein</fullName>
    </submittedName>
</protein>
<feature type="compositionally biased region" description="Low complexity" evidence="1">
    <location>
        <begin position="61"/>
        <end position="73"/>
    </location>
</feature>
<feature type="region of interest" description="Disordered" evidence="1">
    <location>
        <begin position="53"/>
        <end position="73"/>
    </location>
</feature>
<organism evidence="2 3">
    <name type="scientific">Mesorhizobium japonicum (strain LMG 29417 / CECT 9101 / MAFF 303099)</name>
    <name type="common">Mesorhizobium loti (strain MAFF 303099)</name>
    <dbReference type="NCBI Taxonomy" id="266835"/>
    <lineage>
        <taxon>Bacteria</taxon>
        <taxon>Pseudomonadati</taxon>
        <taxon>Pseudomonadota</taxon>
        <taxon>Alphaproteobacteria</taxon>
        <taxon>Hyphomicrobiales</taxon>
        <taxon>Phyllobacteriaceae</taxon>
        <taxon>Mesorhizobium</taxon>
    </lineage>
</organism>
<accession>Q982D8</accession>
<dbReference type="AlphaFoldDB" id="Q982D8"/>
<evidence type="ECO:0000313" key="2">
    <source>
        <dbReference type="EMBL" id="BAB54521.1"/>
    </source>
</evidence>
<sequence>MRRPTSKSQFLALLKASLREIEPGPMSHSERLYHLGGHALAGLRWAMPTPGGRRACSRKWSPSPAARAPASADADSILDATRVQLSSLSGDGLTLSRVRVPSRYTHLV</sequence>
<geneLocation type="plasmid" evidence="2 3">
    <name>pMLa</name>
</geneLocation>
<keyword evidence="2" id="KW-0614">Plasmid</keyword>
<evidence type="ECO:0000313" key="3">
    <source>
        <dbReference type="Proteomes" id="UP000000552"/>
    </source>
</evidence>
<proteinExistence type="predicted"/>
<evidence type="ECO:0000256" key="1">
    <source>
        <dbReference type="SAM" id="MobiDB-lite"/>
    </source>
</evidence>
<dbReference type="KEGG" id="mlo:mlr9121"/>
<reference evidence="2 3" key="1">
    <citation type="journal article" date="2000" name="DNA Res.">
        <title>Complete genome structure of the nitrogen-fixing symbiotic bacterium Mesorhizobium loti.</title>
        <authorList>
            <person name="Kaneko T."/>
            <person name="Nakamura Y."/>
            <person name="Sato S."/>
            <person name="Asamizu E."/>
            <person name="Kato T."/>
            <person name="Sasamoto S."/>
            <person name="Watanabe A."/>
            <person name="Idesawa K."/>
            <person name="Ishikawa A."/>
            <person name="Kawashima K."/>
            <person name="Kimura T."/>
            <person name="Kishida Y."/>
            <person name="Kiyokawa C."/>
            <person name="Kohara M."/>
            <person name="Matsumoto M."/>
            <person name="Matsuno A."/>
            <person name="Mochizuki Y."/>
            <person name="Nakayama S."/>
            <person name="Nakazaki N."/>
            <person name="Shimpo S."/>
            <person name="Sugimoto M."/>
            <person name="Takeuchi C."/>
            <person name="Yamada M."/>
            <person name="Tabata S."/>
        </authorList>
    </citation>
    <scope>NUCLEOTIDE SEQUENCE [LARGE SCALE GENOMIC DNA]</scope>
    <source>
        <strain evidence="3">LMG 29417 / CECT 9101 / MAFF 303099</strain>
        <plasmid evidence="2 3">pMLa</plasmid>
    </source>
</reference>
<dbReference type="EMBL" id="BA000013">
    <property type="protein sequence ID" value="BAB54521.1"/>
    <property type="molecule type" value="Genomic_DNA"/>
</dbReference>
<name>Q982D8_RHILO</name>
<dbReference type="HOGENOM" id="CLU_2194844_0_0_5"/>